<accession>A0AAN9K237</accession>
<comment type="caution">
    <text evidence="1">The sequence shown here is derived from an EMBL/GenBank/DDBJ whole genome shotgun (WGS) entry which is preliminary data.</text>
</comment>
<dbReference type="AlphaFoldDB" id="A0AAN9K237"/>
<keyword evidence="2" id="KW-1185">Reference proteome</keyword>
<gene>
    <name evidence="1" type="ORF">VNO77_41781</name>
</gene>
<dbReference type="EMBL" id="JAYMYQ010000010">
    <property type="protein sequence ID" value="KAK7308182.1"/>
    <property type="molecule type" value="Genomic_DNA"/>
</dbReference>
<name>A0AAN9K237_CANGL</name>
<proteinExistence type="predicted"/>
<reference evidence="1 2" key="1">
    <citation type="submission" date="2024-01" db="EMBL/GenBank/DDBJ databases">
        <title>The genomes of 5 underutilized Papilionoideae crops provide insights into root nodulation and disease resistanc.</title>
        <authorList>
            <person name="Jiang F."/>
        </authorList>
    </citation>
    <scope>NUCLEOTIDE SEQUENCE [LARGE SCALE GENOMIC DNA]</scope>
    <source>
        <strain evidence="1">LVBAO_FW01</strain>
        <tissue evidence="1">Leaves</tissue>
    </source>
</reference>
<organism evidence="1 2">
    <name type="scientific">Canavalia gladiata</name>
    <name type="common">Sword bean</name>
    <name type="synonym">Dolichos gladiatus</name>
    <dbReference type="NCBI Taxonomy" id="3824"/>
    <lineage>
        <taxon>Eukaryota</taxon>
        <taxon>Viridiplantae</taxon>
        <taxon>Streptophyta</taxon>
        <taxon>Embryophyta</taxon>
        <taxon>Tracheophyta</taxon>
        <taxon>Spermatophyta</taxon>
        <taxon>Magnoliopsida</taxon>
        <taxon>eudicotyledons</taxon>
        <taxon>Gunneridae</taxon>
        <taxon>Pentapetalae</taxon>
        <taxon>rosids</taxon>
        <taxon>fabids</taxon>
        <taxon>Fabales</taxon>
        <taxon>Fabaceae</taxon>
        <taxon>Papilionoideae</taxon>
        <taxon>50 kb inversion clade</taxon>
        <taxon>NPAAA clade</taxon>
        <taxon>indigoferoid/millettioid clade</taxon>
        <taxon>Phaseoleae</taxon>
        <taxon>Canavalia</taxon>
    </lineage>
</organism>
<dbReference type="Proteomes" id="UP001367508">
    <property type="component" value="Unassembled WGS sequence"/>
</dbReference>
<protein>
    <submittedName>
        <fullName evidence="1">Uncharacterized protein</fullName>
    </submittedName>
</protein>
<evidence type="ECO:0000313" key="2">
    <source>
        <dbReference type="Proteomes" id="UP001367508"/>
    </source>
</evidence>
<sequence>MCSATRATQPCDLHRIICRAAGGVNPSFHGPHGPLLGVTDEIMPQGMPRFDMTNLEQENKTWKFCQFLVQSSIKNTNSRSESNHRVGNALKLSEISRKPGAAEGSSKSYAASGSVFSGSYGFSLEGWVLESYRGCWRLVGYGEVSTLPLDSRLSSVDSTHVLPLPIEAAKLSSSRIHRSQNLDSVIVDYSNPCYRLTLCARGRLFVQKPKPEVGILIGGLREGLECNKGQSESDNHEINTTLIRITLTVILYNWFQSLGVHPNPYQDHTREPLGKSFCQRISSQGSKGVRAGVKTYPSTWHIAKFLGY</sequence>
<evidence type="ECO:0000313" key="1">
    <source>
        <dbReference type="EMBL" id="KAK7308182.1"/>
    </source>
</evidence>